<feature type="binding site" evidence="12">
    <location>
        <position position="133"/>
    </location>
    <ligand>
        <name>Zn(2+)</name>
        <dbReference type="ChEBI" id="CHEBI:29105"/>
        <note>catalytic</note>
    </ligand>
</feature>
<evidence type="ECO:0000256" key="7">
    <source>
        <dbReference type="ARBA" id="ARBA00022801"/>
    </source>
</evidence>
<feature type="binding site" evidence="12">
    <location>
        <position position="129"/>
    </location>
    <ligand>
        <name>Zn(2+)</name>
        <dbReference type="ChEBI" id="CHEBI:29105"/>
        <note>catalytic</note>
    </ligand>
</feature>
<dbReference type="PANTHER" id="PTHR43221">
    <property type="entry name" value="PROTEASE HTPX"/>
    <property type="match status" value="1"/>
</dbReference>
<evidence type="ECO:0000256" key="3">
    <source>
        <dbReference type="ARBA" id="ARBA00022475"/>
    </source>
</evidence>
<dbReference type="Proteomes" id="UP001597295">
    <property type="component" value="Unassembled WGS sequence"/>
</dbReference>
<reference evidence="15" key="1">
    <citation type="journal article" date="2019" name="Int. J. Syst. Evol. Microbiol.">
        <title>The Global Catalogue of Microorganisms (GCM) 10K type strain sequencing project: providing services to taxonomists for standard genome sequencing and annotation.</title>
        <authorList>
            <consortium name="The Broad Institute Genomics Platform"/>
            <consortium name="The Broad Institute Genome Sequencing Center for Infectious Disease"/>
            <person name="Wu L."/>
            <person name="Ma J."/>
        </authorList>
    </citation>
    <scope>NUCLEOTIDE SEQUENCE [LARGE SCALE GENOMIC DNA]</scope>
    <source>
        <strain evidence="15">CGMCC 1.19062</strain>
    </source>
</reference>
<dbReference type="Gene3D" id="3.30.2010.10">
    <property type="entry name" value="Metalloproteases ('zincins'), catalytic domain"/>
    <property type="match status" value="1"/>
</dbReference>
<dbReference type="RefSeq" id="WP_379877052.1">
    <property type="nucleotide sequence ID" value="NZ_JBHUIP010000012.1"/>
</dbReference>
<evidence type="ECO:0000256" key="2">
    <source>
        <dbReference type="ARBA" id="ARBA00009779"/>
    </source>
</evidence>
<feature type="transmembrane region" description="Helical" evidence="12">
    <location>
        <begin position="140"/>
        <end position="159"/>
    </location>
</feature>
<dbReference type="EMBL" id="JBHUIP010000012">
    <property type="protein sequence ID" value="MFD2264010.1"/>
    <property type="molecule type" value="Genomic_DNA"/>
</dbReference>
<feature type="domain" description="Peptidase M48" evidence="13">
    <location>
        <begin position="66"/>
        <end position="280"/>
    </location>
</feature>
<evidence type="ECO:0000259" key="13">
    <source>
        <dbReference type="Pfam" id="PF01435"/>
    </source>
</evidence>
<evidence type="ECO:0000313" key="15">
    <source>
        <dbReference type="Proteomes" id="UP001597295"/>
    </source>
</evidence>
<dbReference type="InterPro" id="IPR001915">
    <property type="entry name" value="Peptidase_M48"/>
</dbReference>
<dbReference type="PANTHER" id="PTHR43221:SF1">
    <property type="entry name" value="PROTEASE HTPX"/>
    <property type="match status" value="1"/>
</dbReference>
<evidence type="ECO:0000256" key="4">
    <source>
        <dbReference type="ARBA" id="ARBA00022670"/>
    </source>
</evidence>
<evidence type="ECO:0000256" key="8">
    <source>
        <dbReference type="ARBA" id="ARBA00022833"/>
    </source>
</evidence>
<evidence type="ECO:0000313" key="14">
    <source>
        <dbReference type="EMBL" id="MFD2264010.1"/>
    </source>
</evidence>
<feature type="binding site" evidence="12">
    <location>
        <position position="205"/>
    </location>
    <ligand>
        <name>Zn(2+)</name>
        <dbReference type="ChEBI" id="CHEBI:29105"/>
        <note>catalytic</note>
    </ligand>
</feature>
<keyword evidence="11 12" id="KW-0472">Membrane</keyword>
<feature type="transmembrane region" description="Helical" evidence="12">
    <location>
        <begin position="179"/>
        <end position="200"/>
    </location>
</feature>
<feature type="transmembrane region" description="Helical" evidence="12">
    <location>
        <begin position="30"/>
        <end position="47"/>
    </location>
</feature>
<comment type="cofactor">
    <cofactor evidence="12">
        <name>Zn(2+)</name>
        <dbReference type="ChEBI" id="CHEBI:29105"/>
    </cofactor>
    <text evidence="12">Binds 1 zinc ion per subunit.</text>
</comment>
<gene>
    <name evidence="12 14" type="primary">htpX</name>
    <name evidence="14" type="ORF">ACFSM5_14000</name>
</gene>
<dbReference type="GO" id="GO:0008237">
    <property type="term" value="F:metallopeptidase activity"/>
    <property type="evidence" value="ECO:0007669"/>
    <property type="project" value="UniProtKB-KW"/>
</dbReference>
<dbReference type="EC" id="3.4.24.-" evidence="12"/>
<sequence>MHTRTFLLMAALVALFAAVGYLIGGSGGMMIALAVAGAMNLMAYWNSDKLVLSMYRAQPVERAQSPEFYDMVAGLAQRAQIPMPKLYVIQEAQPNAFATGRNPDNAAVAVTEGIMRVLTKDELAGVVAHELAHIKNRDTLMMTITATLAGAIGMLGNLMMFTGLGGSRDENGNSNPLGLIGGLAMMILAPLAATMVQMAISRTREYEADRVGAEICGNPRSLASALEKIEAYAQGTLNVTAEHNPATAHMFISNPLSGRGADNLFSTHPATRNRVARLMEMMRDGFTRTAVPSGYSRPVSKSNGPWG</sequence>
<organism evidence="14 15">
    <name type="scientific">Lacibacterium aquatile</name>
    <dbReference type="NCBI Taxonomy" id="1168082"/>
    <lineage>
        <taxon>Bacteria</taxon>
        <taxon>Pseudomonadati</taxon>
        <taxon>Pseudomonadota</taxon>
        <taxon>Alphaproteobacteria</taxon>
        <taxon>Rhodospirillales</taxon>
        <taxon>Rhodospirillaceae</taxon>
    </lineage>
</organism>
<dbReference type="HAMAP" id="MF_00188">
    <property type="entry name" value="Pept_M48_protease_HtpX"/>
    <property type="match status" value="1"/>
</dbReference>
<evidence type="ECO:0000256" key="6">
    <source>
        <dbReference type="ARBA" id="ARBA00022723"/>
    </source>
</evidence>
<keyword evidence="15" id="KW-1185">Reference proteome</keyword>
<keyword evidence="6 12" id="KW-0479">Metal-binding</keyword>
<feature type="active site" evidence="12">
    <location>
        <position position="130"/>
    </location>
</feature>
<keyword evidence="3 12" id="KW-1003">Cell membrane</keyword>
<keyword evidence="4 12" id="KW-0645">Protease</keyword>
<dbReference type="Pfam" id="PF01435">
    <property type="entry name" value="Peptidase_M48"/>
    <property type="match status" value="1"/>
</dbReference>
<keyword evidence="8 12" id="KW-0862">Zinc</keyword>
<comment type="caution">
    <text evidence="14">The sequence shown here is derived from an EMBL/GenBank/DDBJ whole genome shotgun (WGS) entry which is preliminary data.</text>
</comment>
<evidence type="ECO:0000256" key="9">
    <source>
        <dbReference type="ARBA" id="ARBA00022989"/>
    </source>
</evidence>
<dbReference type="NCBIfam" id="NF002363">
    <property type="entry name" value="PRK01345.1"/>
    <property type="match status" value="1"/>
</dbReference>
<dbReference type="NCBIfam" id="NF002826">
    <property type="entry name" value="PRK03001.1"/>
    <property type="match status" value="1"/>
</dbReference>
<evidence type="ECO:0000256" key="11">
    <source>
        <dbReference type="ARBA" id="ARBA00023136"/>
    </source>
</evidence>
<protein>
    <recommendedName>
        <fullName evidence="12">Protease HtpX homolog</fullName>
        <ecNumber evidence="12">3.4.24.-</ecNumber>
    </recommendedName>
</protein>
<comment type="similarity">
    <text evidence="2 12">Belongs to the peptidase M48B family.</text>
</comment>
<dbReference type="InterPro" id="IPR050083">
    <property type="entry name" value="HtpX_protease"/>
</dbReference>
<keyword evidence="9 12" id="KW-1133">Transmembrane helix</keyword>
<evidence type="ECO:0000256" key="12">
    <source>
        <dbReference type="HAMAP-Rule" id="MF_00188"/>
    </source>
</evidence>
<accession>A0ABW5DXP6</accession>
<comment type="subcellular location">
    <subcellularLocation>
        <location evidence="1 12">Cell membrane</location>
        <topology evidence="1 12">Multi-pass membrane protein</topology>
    </subcellularLocation>
</comment>
<keyword evidence="5 12" id="KW-0812">Transmembrane</keyword>
<evidence type="ECO:0000256" key="10">
    <source>
        <dbReference type="ARBA" id="ARBA00023049"/>
    </source>
</evidence>
<evidence type="ECO:0000256" key="5">
    <source>
        <dbReference type="ARBA" id="ARBA00022692"/>
    </source>
</evidence>
<keyword evidence="7 12" id="KW-0378">Hydrolase</keyword>
<evidence type="ECO:0000256" key="1">
    <source>
        <dbReference type="ARBA" id="ARBA00004651"/>
    </source>
</evidence>
<keyword evidence="10 12" id="KW-0482">Metalloprotease</keyword>
<dbReference type="InterPro" id="IPR022919">
    <property type="entry name" value="Pept_M48_protease_HtpX"/>
</dbReference>
<name>A0ABW5DXP6_9PROT</name>
<dbReference type="CDD" id="cd07336">
    <property type="entry name" value="M48B_HtpX_like"/>
    <property type="match status" value="1"/>
</dbReference>
<proteinExistence type="inferred from homology"/>